<name>A0AAX0B4C0_CLOBE</name>
<dbReference type="Proteomes" id="UP001193748">
    <property type="component" value="Unassembled WGS sequence"/>
</dbReference>
<sequence length="360" mass="41706">MNGLIIDNEFKDLLPPLSEEQKEELEKDIIKNGCINSLTVWKNILIDGHHRHEICTRNNIQFDIVEMEFKDRLEAMEWIWMNQKNRRNLTKYELAQIALKFKPVIEARAKENQKLSEGRPEKGMSTLSNLHQNTILMKPSKTNNEENLKMSDENFEKGLLKSSNLKEKEITPINTRKEIAKIAGVSEDTIHKVEVIEEKAPEEIKQQVKKGDITINSAYVLTKSAIEADKKNAEYEKEYQEQLEKEQQENEEKKKLEEIQKNLPENAVVLDKFRKPKEAHIFGIEDFNNLTMDQFNDCIKHSKKYRDAISKVALLSTDIEALMAWGAIANTPDIVEIELQDINSAIQNLIKIQNYFKGGK</sequence>
<feature type="coiled-coil region" evidence="1">
    <location>
        <begin position="225"/>
        <end position="263"/>
    </location>
</feature>
<evidence type="ECO:0008006" key="4">
    <source>
        <dbReference type="Google" id="ProtNLM"/>
    </source>
</evidence>
<keyword evidence="1" id="KW-0175">Coiled coil</keyword>
<dbReference type="AlphaFoldDB" id="A0AAX0B4C0"/>
<evidence type="ECO:0000313" key="3">
    <source>
        <dbReference type="Proteomes" id="UP001193748"/>
    </source>
</evidence>
<organism evidence="2 3">
    <name type="scientific">Clostridium beijerinckii</name>
    <name type="common">Clostridium MP</name>
    <dbReference type="NCBI Taxonomy" id="1520"/>
    <lineage>
        <taxon>Bacteria</taxon>
        <taxon>Bacillati</taxon>
        <taxon>Bacillota</taxon>
        <taxon>Clostridia</taxon>
        <taxon>Eubacteriales</taxon>
        <taxon>Clostridiaceae</taxon>
        <taxon>Clostridium</taxon>
    </lineage>
</organism>
<dbReference type="RefSeq" id="WP_173711409.1">
    <property type="nucleotide sequence ID" value="NZ_JABSWW010000001.1"/>
</dbReference>
<dbReference type="EMBL" id="JABSWW010000001">
    <property type="protein sequence ID" value="NRT90064.1"/>
    <property type="molecule type" value="Genomic_DNA"/>
</dbReference>
<dbReference type="InterPro" id="IPR036086">
    <property type="entry name" value="ParB/Sulfiredoxin_sf"/>
</dbReference>
<reference evidence="2" key="1">
    <citation type="submission" date="2020-05" db="EMBL/GenBank/DDBJ databases">
        <authorList>
            <person name="Brown S."/>
            <person name="Huntemann M."/>
            <person name="Clum A."/>
            <person name="Spunde A."/>
            <person name="Palaniappan K."/>
            <person name="Ritter S."/>
            <person name="Mikhailova N."/>
            <person name="Chen I.-M."/>
            <person name="Stamatis D."/>
            <person name="Reddy T."/>
            <person name="O'Malley R."/>
            <person name="Daum C."/>
            <person name="Shapiro N."/>
            <person name="Ivanova N."/>
            <person name="Kyrpides N."/>
            <person name="Woyke T."/>
        </authorList>
    </citation>
    <scope>NUCLEOTIDE SEQUENCE</scope>
    <source>
        <strain evidence="2">DJ080</strain>
    </source>
</reference>
<evidence type="ECO:0000256" key="1">
    <source>
        <dbReference type="SAM" id="Coils"/>
    </source>
</evidence>
<accession>A0AAX0B4C0</accession>
<gene>
    <name evidence="2" type="ORF">B0H41_003743</name>
</gene>
<evidence type="ECO:0000313" key="2">
    <source>
        <dbReference type="EMBL" id="NRT90064.1"/>
    </source>
</evidence>
<protein>
    <recommendedName>
        <fullName evidence="4">ParB/Sulfiredoxin domain-containing protein</fullName>
    </recommendedName>
</protein>
<dbReference type="SUPFAM" id="SSF110849">
    <property type="entry name" value="ParB/Sulfiredoxin"/>
    <property type="match status" value="1"/>
</dbReference>
<reference evidence="2" key="2">
    <citation type="journal article" date="2022" name="Nat. Biotechnol.">
        <title>Carbon-negative production of acetone and isopropanol by gas fermentation at industrial pilot scale.</title>
        <authorList>
            <person name="Liew F.E."/>
            <person name="Nogle R."/>
            <person name="Abdalla T."/>
            <person name="Rasor B.J."/>
            <person name="Canter C."/>
            <person name="Jensen R.O."/>
            <person name="Wang L."/>
            <person name="Strutz J."/>
            <person name="Chirania P."/>
            <person name="De Tissera S."/>
            <person name="Mueller A.P."/>
            <person name="Ruan Z."/>
            <person name="Gao A."/>
            <person name="Tran L."/>
            <person name="Engle N.L."/>
            <person name="Bromley J.C."/>
            <person name="Daniell J."/>
            <person name="Conrado R."/>
            <person name="Tschaplinski T.J."/>
            <person name="Giannone R.J."/>
            <person name="Hettich R.L."/>
            <person name="Karim A.S."/>
            <person name="Simpson S.D."/>
            <person name="Brown S.D."/>
            <person name="Leang C."/>
            <person name="Jewett M.C."/>
            <person name="Kopke M."/>
        </authorList>
    </citation>
    <scope>NUCLEOTIDE SEQUENCE</scope>
    <source>
        <strain evidence="2">DJ080</strain>
    </source>
</reference>
<comment type="caution">
    <text evidence="2">The sequence shown here is derived from an EMBL/GenBank/DDBJ whole genome shotgun (WGS) entry which is preliminary data.</text>
</comment>
<proteinExistence type="predicted"/>